<evidence type="ECO:0000256" key="2">
    <source>
        <dbReference type="ARBA" id="ARBA00004653"/>
    </source>
</evidence>
<feature type="transmembrane region" description="Helical" evidence="10">
    <location>
        <begin position="207"/>
        <end position="232"/>
    </location>
</feature>
<gene>
    <name evidence="12" type="ORF">GGX14DRAFT_396136</name>
</gene>
<evidence type="ECO:0000256" key="6">
    <source>
        <dbReference type="ARBA" id="ARBA00022692"/>
    </source>
</evidence>
<keyword evidence="9 10" id="KW-0472">Membrane</keyword>
<comment type="similarity">
    <text evidence="3">Belongs to the TVP38/TMEM64 family.</text>
</comment>
<evidence type="ECO:0000256" key="10">
    <source>
        <dbReference type="SAM" id="Phobius"/>
    </source>
</evidence>
<comment type="function">
    <text evidence="1">Golgi membrane protein involved in vesicular trafficking and spindle migration.</text>
</comment>
<reference evidence="12" key="1">
    <citation type="submission" date="2023-03" db="EMBL/GenBank/DDBJ databases">
        <title>Massive genome expansion in bonnet fungi (Mycena s.s.) driven by repeated elements and novel gene families across ecological guilds.</title>
        <authorList>
            <consortium name="Lawrence Berkeley National Laboratory"/>
            <person name="Harder C.B."/>
            <person name="Miyauchi S."/>
            <person name="Viragh M."/>
            <person name="Kuo A."/>
            <person name="Thoen E."/>
            <person name="Andreopoulos B."/>
            <person name="Lu D."/>
            <person name="Skrede I."/>
            <person name="Drula E."/>
            <person name="Henrissat B."/>
            <person name="Morin E."/>
            <person name="Kohler A."/>
            <person name="Barry K."/>
            <person name="LaButti K."/>
            <person name="Morin E."/>
            <person name="Salamov A."/>
            <person name="Lipzen A."/>
            <person name="Mereny Z."/>
            <person name="Hegedus B."/>
            <person name="Baldrian P."/>
            <person name="Stursova M."/>
            <person name="Weitz H."/>
            <person name="Taylor A."/>
            <person name="Grigoriev I.V."/>
            <person name="Nagy L.G."/>
            <person name="Martin F."/>
            <person name="Kauserud H."/>
        </authorList>
    </citation>
    <scope>NUCLEOTIDE SEQUENCE</scope>
    <source>
        <strain evidence="12">9144</strain>
    </source>
</reference>
<feature type="transmembrane region" description="Helical" evidence="10">
    <location>
        <begin position="252"/>
        <end position="272"/>
    </location>
</feature>
<feature type="transmembrane region" description="Helical" evidence="10">
    <location>
        <begin position="104"/>
        <end position="123"/>
    </location>
</feature>
<name>A0AAD6VB54_9AGAR</name>
<feature type="transmembrane region" description="Helical" evidence="10">
    <location>
        <begin position="135"/>
        <end position="157"/>
    </location>
</feature>
<evidence type="ECO:0000256" key="5">
    <source>
        <dbReference type="ARBA" id="ARBA00020673"/>
    </source>
</evidence>
<evidence type="ECO:0000256" key="9">
    <source>
        <dbReference type="ARBA" id="ARBA00023136"/>
    </source>
</evidence>
<evidence type="ECO:0000256" key="8">
    <source>
        <dbReference type="ARBA" id="ARBA00023034"/>
    </source>
</evidence>
<evidence type="ECO:0000259" key="11">
    <source>
        <dbReference type="Pfam" id="PF09335"/>
    </source>
</evidence>
<dbReference type="EMBL" id="JARJCW010000035">
    <property type="protein sequence ID" value="KAJ7207936.1"/>
    <property type="molecule type" value="Genomic_DNA"/>
</dbReference>
<keyword evidence="7 10" id="KW-1133">Transmembrane helix</keyword>
<organism evidence="12 13">
    <name type="scientific">Mycena pura</name>
    <dbReference type="NCBI Taxonomy" id="153505"/>
    <lineage>
        <taxon>Eukaryota</taxon>
        <taxon>Fungi</taxon>
        <taxon>Dikarya</taxon>
        <taxon>Basidiomycota</taxon>
        <taxon>Agaricomycotina</taxon>
        <taxon>Agaricomycetes</taxon>
        <taxon>Agaricomycetidae</taxon>
        <taxon>Agaricales</taxon>
        <taxon>Marasmiineae</taxon>
        <taxon>Mycenaceae</taxon>
        <taxon>Mycena</taxon>
    </lineage>
</organism>
<dbReference type="Pfam" id="PF09335">
    <property type="entry name" value="VTT_dom"/>
    <property type="match status" value="1"/>
</dbReference>
<keyword evidence="13" id="KW-1185">Reference proteome</keyword>
<evidence type="ECO:0000256" key="3">
    <source>
        <dbReference type="ARBA" id="ARBA00008640"/>
    </source>
</evidence>
<protein>
    <recommendedName>
        <fullName evidence="4">Golgi apparatus membrane protein TVP38</fullName>
    </recommendedName>
    <alternativeName>
        <fullName evidence="5">Golgi apparatus membrane protein tvp38</fullName>
    </alternativeName>
</protein>
<dbReference type="PANTHER" id="PTHR47549:SF2">
    <property type="entry name" value="GOLGI APPARATUS MEMBRANE PROTEIN TVP38"/>
    <property type="match status" value="1"/>
</dbReference>
<comment type="caution">
    <text evidence="12">The sequence shown here is derived from an EMBL/GenBank/DDBJ whole genome shotgun (WGS) entry which is preliminary data.</text>
</comment>
<keyword evidence="8" id="KW-0333">Golgi apparatus</keyword>
<feature type="domain" description="VTT" evidence="11">
    <location>
        <begin position="124"/>
        <end position="238"/>
    </location>
</feature>
<dbReference type="InterPro" id="IPR032816">
    <property type="entry name" value="VTT_dom"/>
</dbReference>
<evidence type="ECO:0000256" key="7">
    <source>
        <dbReference type="ARBA" id="ARBA00022989"/>
    </source>
</evidence>
<evidence type="ECO:0000313" key="12">
    <source>
        <dbReference type="EMBL" id="KAJ7207936.1"/>
    </source>
</evidence>
<evidence type="ECO:0000256" key="4">
    <source>
        <dbReference type="ARBA" id="ARBA00013533"/>
    </source>
</evidence>
<evidence type="ECO:0000256" key="1">
    <source>
        <dbReference type="ARBA" id="ARBA00002978"/>
    </source>
</evidence>
<dbReference type="GO" id="GO:0000139">
    <property type="term" value="C:Golgi membrane"/>
    <property type="evidence" value="ECO:0007669"/>
    <property type="project" value="UniProtKB-SubCell"/>
</dbReference>
<feature type="transmembrane region" description="Helical" evidence="10">
    <location>
        <begin position="65"/>
        <end position="84"/>
    </location>
</feature>
<dbReference type="PANTHER" id="PTHR47549">
    <property type="entry name" value="GOLGI APPARATUS MEMBRANE PROTEIN TVP38-RELATED"/>
    <property type="match status" value="1"/>
</dbReference>
<dbReference type="Proteomes" id="UP001219525">
    <property type="component" value="Unassembled WGS sequence"/>
</dbReference>
<evidence type="ECO:0000313" key="13">
    <source>
        <dbReference type="Proteomes" id="UP001219525"/>
    </source>
</evidence>
<sequence>MSTHLAMPHPVYGHPPTYSGLGQTSVSTFDHQNDIRNISRTPSPTLEEYNALHGIKKEKTITQKIIYYSIIALIITIAVLISVYSTKIVNALQPETSWMRDHPAGPLIPIAILIVLSFPPLFGQEIVGMLVGVTWDLWPAFAIVSLGTLLGETANFLTFKYACTARSKKIEEKNLDYGLMVHIVRSGGLLMLVVIRYSAVPSHYATAVFSSVGIPFFVFLLSAFLSLPNQFVPVYTGYALKPSESNDKTSKVVQDVVLVAGIVITTGAYIWVKRQLKTALPEYIYQRRKARQAKLELGGGPGPQAQHISLPNV</sequence>
<dbReference type="InterPro" id="IPR051076">
    <property type="entry name" value="Golgi_membrane_TVP38/TMEM64"/>
</dbReference>
<accession>A0AAD6VB54</accession>
<keyword evidence="6 10" id="KW-0812">Transmembrane</keyword>
<proteinExistence type="inferred from homology"/>
<dbReference type="AlphaFoldDB" id="A0AAD6VB54"/>
<comment type="subcellular location">
    <subcellularLocation>
        <location evidence="2">Golgi apparatus membrane</location>
        <topology evidence="2">Multi-pass membrane protein</topology>
    </subcellularLocation>
</comment>